<feature type="domain" description="N-acetyltransferase" evidence="1">
    <location>
        <begin position="7"/>
        <end position="172"/>
    </location>
</feature>
<dbReference type="AlphaFoldDB" id="A0A1F5MIG2"/>
<dbReference type="Pfam" id="PF00583">
    <property type="entry name" value="Acetyltransf_1"/>
    <property type="match status" value="1"/>
</dbReference>
<dbReference type="GO" id="GO:0016747">
    <property type="term" value="F:acyltransferase activity, transferring groups other than amino-acyl groups"/>
    <property type="evidence" value="ECO:0007669"/>
    <property type="project" value="InterPro"/>
</dbReference>
<proteinExistence type="predicted"/>
<dbReference type="PANTHER" id="PTHR43415">
    <property type="entry name" value="SPERMIDINE N(1)-ACETYLTRANSFERASE"/>
    <property type="match status" value="1"/>
</dbReference>
<dbReference type="EMBL" id="MFDT01000004">
    <property type="protein sequence ID" value="OGE65070.1"/>
    <property type="molecule type" value="Genomic_DNA"/>
</dbReference>
<dbReference type="InterPro" id="IPR016181">
    <property type="entry name" value="Acyl_CoA_acyltransferase"/>
</dbReference>
<organism evidence="2 3">
    <name type="scientific">Candidatus Daviesbacteria bacterium RIFCSPLOWO2_02_FULL_36_7</name>
    <dbReference type="NCBI Taxonomy" id="1797792"/>
    <lineage>
        <taxon>Bacteria</taxon>
        <taxon>Candidatus Daviesiibacteriota</taxon>
    </lineage>
</organism>
<accession>A0A1F5MIG2</accession>
<dbReference type="Proteomes" id="UP000178859">
    <property type="component" value="Unassembled WGS sequence"/>
</dbReference>
<dbReference type="InterPro" id="IPR000182">
    <property type="entry name" value="GNAT_dom"/>
</dbReference>
<reference evidence="2 3" key="1">
    <citation type="journal article" date="2016" name="Nat. Commun.">
        <title>Thousands of microbial genomes shed light on interconnected biogeochemical processes in an aquifer system.</title>
        <authorList>
            <person name="Anantharaman K."/>
            <person name="Brown C.T."/>
            <person name="Hug L.A."/>
            <person name="Sharon I."/>
            <person name="Castelle C.J."/>
            <person name="Probst A.J."/>
            <person name="Thomas B.C."/>
            <person name="Singh A."/>
            <person name="Wilkins M.J."/>
            <person name="Karaoz U."/>
            <person name="Brodie E.L."/>
            <person name="Williams K.H."/>
            <person name="Hubbard S.S."/>
            <person name="Banfield J.F."/>
        </authorList>
    </citation>
    <scope>NUCLEOTIDE SEQUENCE [LARGE SCALE GENOMIC DNA]</scope>
</reference>
<evidence type="ECO:0000313" key="2">
    <source>
        <dbReference type="EMBL" id="OGE65070.1"/>
    </source>
</evidence>
<gene>
    <name evidence="2" type="ORF">A3I48_02830</name>
</gene>
<evidence type="ECO:0000313" key="3">
    <source>
        <dbReference type="Proteomes" id="UP000178859"/>
    </source>
</evidence>
<dbReference type="PROSITE" id="PS51186">
    <property type="entry name" value="GNAT"/>
    <property type="match status" value="1"/>
</dbReference>
<sequence length="172" mass="19597">MKSGKNITFRYPAKNDLKAVWEYINTISKEQTFILFQGEEITLEAEEKWLEGELKKIKEGKAVQLFAFIDNKLVGVSGISMKDRAEKHIGLFGITLAKDFRNKGIGTTLMEAVLKEAKKLKGLKIIDLGVFGNNPVARNLYKKMGFIEYGNLPKGILHKDKLVDHIYMYKEI</sequence>
<dbReference type="Gene3D" id="3.40.630.30">
    <property type="match status" value="1"/>
</dbReference>
<comment type="caution">
    <text evidence="2">The sequence shown here is derived from an EMBL/GenBank/DDBJ whole genome shotgun (WGS) entry which is preliminary data.</text>
</comment>
<protein>
    <recommendedName>
        <fullName evidence="1">N-acetyltransferase domain-containing protein</fullName>
    </recommendedName>
</protein>
<dbReference type="PANTHER" id="PTHR43415:SF3">
    <property type="entry name" value="GNAT-FAMILY ACETYLTRANSFERASE"/>
    <property type="match status" value="1"/>
</dbReference>
<dbReference type="SUPFAM" id="SSF55729">
    <property type="entry name" value="Acyl-CoA N-acyltransferases (Nat)"/>
    <property type="match status" value="1"/>
</dbReference>
<evidence type="ECO:0000259" key="1">
    <source>
        <dbReference type="PROSITE" id="PS51186"/>
    </source>
</evidence>
<name>A0A1F5MIG2_9BACT</name>
<dbReference type="CDD" id="cd04301">
    <property type="entry name" value="NAT_SF"/>
    <property type="match status" value="1"/>
</dbReference>